<dbReference type="Proteomes" id="UP000243073">
    <property type="component" value="Unassembled WGS sequence"/>
</dbReference>
<reference evidence="6 7" key="1">
    <citation type="submission" date="2016-07" db="EMBL/GenBank/DDBJ databases">
        <title>Draft Genome Sequence of Oceanisphaera psychrotolerans, isolated from coastal sediment samples.</title>
        <authorList>
            <person name="Zhuo S."/>
            <person name="Ruan Z."/>
        </authorList>
    </citation>
    <scope>NUCLEOTIDE SEQUENCE [LARGE SCALE GENOMIC DNA]</scope>
    <source>
        <strain evidence="6 7">LAM-WHM-ZC</strain>
    </source>
</reference>
<dbReference type="InterPro" id="IPR013783">
    <property type="entry name" value="Ig-like_fold"/>
</dbReference>
<dbReference type="NCBIfam" id="TIGR01965">
    <property type="entry name" value="VCBS_repeat"/>
    <property type="match status" value="8"/>
</dbReference>
<dbReference type="Gene3D" id="2.60.40.10">
    <property type="entry name" value="Immunoglobulins"/>
    <property type="match status" value="7"/>
</dbReference>
<comment type="caution">
    <text evidence="6">The sequence shown here is derived from an EMBL/GenBank/DDBJ whole genome shotgun (WGS) entry which is preliminary data.</text>
</comment>
<dbReference type="SUPFAM" id="SSF51120">
    <property type="entry name" value="beta-Roll"/>
    <property type="match status" value="4"/>
</dbReference>
<dbReference type="InterPro" id="IPR050557">
    <property type="entry name" value="RTX_toxin/Mannuronan_C5-epim"/>
</dbReference>
<dbReference type="PROSITE" id="PS00018">
    <property type="entry name" value="EF_HAND_1"/>
    <property type="match status" value="2"/>
</dbReference>
<dbReference type="Pfam" id="PF00353">
    <property type="entry name" value="HemolysinCabind"/>
    <property type="match status" value="7"/>
</dbReference>
<dbReference type="InterPro" id="IPR011049">
    <property type="entry name" value="Serralysin-like_metalloprot_C"/>
</dbReference>
<dbReference type="EMBL" id="MDKE01000044">
    <property type="protein sequence ID" value="OIN06541.1"/>
    <property type="molecule type" value="Genomic_DNA"/>
</dbReference>
<feature type="region of interest" description="Disordered" evidence="4">
    <location>
        <begin position="859"/>
        <end position="883"/>
    </location>
</feature>
<dbReference type="PANTHER" id="PTHR38340">
    <property type="entry name" value="S-LAYER PROTEIN"/>
    <property type="match status" value="1"/>
</dbReference>
<feature type="compositionally biased region" description="Polar residues" evidence="4">
    <location>
        <begin position="3838"/>
        <end position="3851"/>
    </location>
</feature>
<proteinExistence type="predicted"/>
<protein>
    <recommendedName>
        <fullName evidence="5">RapA2 cadherin-like domain-containing protein</fullName>
    </recommendedName>
</protein>
<dbReference type="InterPro" id="IPR001343">
    <property type="entry name" value="Hemolysn_Ca-bd"/>
</dbReference>
<gene>
    <name evidence="6" type="ORF">BFR47_04035</name>
</gene>
<organism evidence="6 7">
    <name type="scientific">Oceanisphaera psychrotolerans</name>
    <dbReference type="NCBI Taxonomy" id="1414654"/>
    <lineage>
        <taxon>Bacteria</taxon>
        <taxon>Pseudomonadati</taxon>
        <taxon>Pseudomonadota</taxon>
        <taxon>Gammaproteobacteria</taxon>
        <taxon>Aeromonadales</taxon>
        <taxon>Aeromonadaceae</taxon>
        <taxon>Oceanisphaera</taxon>
    </lineage>
</organism>
<dbReference type="PANTHER" id="PTHR38340:SF1">
    <property type="entry name" value="S-LAYER PROTEIN"/>
    <property type="match status" value="1"/>
</dbReference>
<feature type="domain" description="RapA2 cadherin-like" evidence="5">
    <location>
        <begin position="3150"/>
        <end position="3218"/>
    </location>
</feature>
<evidence type="ECO:0000256" key="4">
    <source>
        <dbReference type="SAM" id="MobiDB-lite"/>
    </source>
</evidence>
<dbReference type="PRINTS" id="PR00313">
    <property type="entry name" value="CABNDNGRPT"/>
</dbReference>
<evidence type="ECO:0000259" key="5">
    <source>
        <dbReference type="Pfam" id="PF17803"/>
    </source>
</evidence>
<dbReference type="Gene3D" id="2.150.10.10">
    <property type="entry name" value="Serralysin-like metalloprotease, C-terminal"/>
    <property type="match status" value="2"/>
</dbReference>
<dbReference type="InterPro" id="IPR010221">
    <property type="entry name" value="VCBS_dom"/>
</dbReference>
<evidence type="ECO:0000256" key="2">
    <source>
        <dbReference type="ARBA" id="ARBA00022525"/>
    </source>
</evidence>
<keyword evidence="3" id="KW-0106">Calcium</keyword>
<dbReference type="GO" id="GO:0005576">
    <property type="term" value="C:extracellular region"/>
    <property type="evidence" value="ECO:0007669"/>
    <property type="project" value="UniProtKB-SubCell"/>
</dbReference>
<evidence type="ECO:0000256" key="3">
    <source>
        <dbReference type="ARBA" id="ARBA00022837"/>
    </source>
</evidence>
<dbReference type="STRING" id="1414654.BFR47_04035"/>
<dbReference type="GO" id="GO:0005509">
    <property type="term" value="F:calcium ion binding"/>
    <property type="evidence" value="ECO:0007669"/>
    <property type="project" value="InterPro"/>
</dbReference>
<sequence>MTVDFEGSANVLLPGYVTLPNDIFALGRELGLIDASLRNPIYIGDLELQVNSLSELMNGLMAGDTVSSVMIDSAGAYDSAYTLNYRLPELGGMFDLFKLNNPLIRLIRDPSVIIDGIDYALKGIQQSLDAIASLPLPLIGEQLAEGAQFIADIRGSVIAEIQNFIDSSLDTYGGMENALRMTLFEVFTSDSNNDGLINPLSMDQWIEAEIDGMAIADRGGDNPFLNYLKDYNGDGVITADDIVVEYLAFGSLSPAVAAGTRLGYTLAGRTSDVRGDKKGGDIVAVDGYDPLAEAGALQFRMNLGQSLLSRELDLSFDIGLAGLNLDVDGGIGLDLGWDFFFGFGVNIEEGLYLVSEMPGNAGLDDAALTQSVYDLITQKKTLPSDSLTETTQLRLTPPDTSAGTFDLTFTADGTGRTVSGLDSSTLTASILQQQLNTAVAADYTGISVTESGGNWVIDFGGASLAGKTVTLTNTASLAVSTLSTPTDPATVASQIYVTPPVSSQGTFDLSFSAGGNSWNLTGAGNDMTASQLQTRLNKAVAADYTGITVAEQDDTWLITFGGASLLGQDVSLSGSFEAVQDPALNPLIDNPWDLPDSNPAVNELSIVFDAYLAGNPASISANIFFVAGTLTDYLAGDLVVDQDGNDVSNYSPFGDEVGARTFFHGEFAINMTDRNSDGRLTYAEMTSGKFSDNFRQQFTGAAQANFHMELAIPDTPLPRIIGDFHMTWALNTASIPIGYGDMFSTQPQVWITDLAIDVGSLFSDFLAPIVGEIQQVTQPLQPVIDGLTMAIPGLSELAGRDYTVLDLAEELGQGKVNVKFIKSFVYMLDLFNAIPVDAQGLIIPIGRVFSFGGNLQDSGSRKNSSLSGDVNSTDQAMSSSNGTGSTAGTASFLDKLQNPNNAFKIPILTDLSLVLDLIMGKPVDLVTFTPPNLSVDVRIDAGSYIVPGVKAGIRGGVAVNVALTLGFDTYGIMKFIDSENPLHMLEGFYVSDNFINGVDTPEVVLNAFLAVYAELNIGLARAGAEGGIKLTGELDFWDENGPGARDGKFRALEILNQLMCEPFNPLNLVEASLRANAYAKIYVDVNTFIAGWQSIYSKTLIDVQLFEVVWKPKPCMPILASDDNGDGTFVLHMGDNALLPSDSAVDFNIAAMMEGKGAEDRKYRNIEDGDEKFVIKETGNGEIEITATLNGTEYTVAYTGVKRIVGFTGRGNDTVDVSGLKNIDVVLVAGDGTDKLVGSPNDDVLIGGSGSSSLEGGDGDDLLIARAGTTAMEGGDGADSYRFLGNWGVATIADNDIRGSANVIDFSKQTAGLVLDTYNGKVTQGNSRVSWDSRTEIGLIAGGSGDDILDMSYESARLHIQVADISADMVQLEATLNSHAQSRLTDTDAAGLNDGVITGMTSGAVNNEGAPVSSYGDRVLRFTGFENLIGGVQSDIFAFENKAAVSGSLHGGSARGVGLNVTQEREGVRNTIDFSDYATALSINTSGSEYTLPDGFTTVAGAATVASGSRINTNATNVTIRGFHNIIGGQGNDVLVGDKRQNQIFGMQGNDTLISTSGGDLLVADTLIVEDTDNRIESKSTAVVTRPAWTQLPAREWTWFDSTLHSSSFNSTEEVLIGGLGDDVLLGSLGLDRLYTGAGNDTLAGDLARMSFDATGALVRAEVDDTTDAGFGEADYIEGLHGDHVVIGGAGADEILLGDGDNLVLADEGYLVLDPFTRRALEVATWTSGYGAGDTVTLGAGSNIVLGGAGADRIVATDPDGERNIVMGDHGRIEFSLAEPDDHRLGSITSQTGVTSGGDDIITLGTGDAVVIGGRGADSITLAAAGGDTSGDSLRLLAGDHADILFDSYGAMTAFRSTDTLAATTGVDQIRIGSGGDTAARNLGQNFIIGGMGNDRILVSAHIDTDGRWVQGEATSEDVILGDNGEVLRAASTGSGPNMMLKVTSTETDKGGNDEIVSANGNKLVIGGFGADTISLLDGTHLVMGDSATFLFDTVAENGVLRSATTISTVLGGADTIRLRDGYKLVAGGIGADNITIDATTTADAGGNGWSNGGDFIGGTSYLAGVVGIAAVLPAPVTASAQTENRGRTGRFIAGDNAEFLFDNRGGLTTLRTLDQIAATGGNDTILIGADNTRETLGFNLVMAGMGADSVTIAPGSLSESIVLGDNGEYLRQSQSYLLNAVRSTVTGSGSGDSILLGSGEHMVIGGQGADTVDIRSTDARAAQDGMSNRLLVAGDSAEMVFSSGALVRIESLAINSGGDDRLTIGEGDLALIGGFGRDQVFVNANTTAFRVLAGDNARFEFAPTDQADEQVESLTRMVSTDLQAATGGDDQIRVGIAGSVTGDMGEVLAIGGIGADRIGINGARARTTLVGDNGEIRRAAGLVGNGGAQRQSVSSHDVTLGADDILTTVAGDAVIIGGSGSDEIRAGRGNTLVAGDHARMLFGAAGTPELITSLGTSIGGNDRIQIGGGDNTLADGNKVVIGGFGADAITLSADVAATGESRERAIAGDNANIAFDVQGRLLSFATLDGDVSSGGNDTITLTISGDDQNAGAMAEYQVIAGGVADDEIRIQTGVRTDDVISGDNLDYRRLITADDSRQHLFAGVTQPTLGGDDKIVTAAGNKLIFGGAGADGVTAFTGAEDSSVLFGDAGAAVYEQYLNADGFERTRLQQLMTTSAASGGVDSMVLGSGDAAVFGGAGADQIRISSPDQGRRLVAGDDAQVNYDLGVPVLMQSTDTSSVATGQTGNHFILPDAGTNFLLGGLSLDTLTGSIGDRHRLLPGSGSINLLSKVVSVVVLGEAGEMGIFADREYASAANDDVLIPGSTLVEGDTGGSTGAGDSYTYYGEGSVTEELSNSVSGRIAYPSLTGGFATFSPASNSQQGRYGYLTVFENGGWRYDLGQDASGFSEAVNAQVQALTDGEQRVEYFTVTTTDGSATTVTINLSGRTDAPGSVTTTLTEDDSLVSAASGRLLDGEDTTLRTRYLAMETDTAFGRFTLTADGQWQYQIDNGAAAVQALRAGERIVDSLVATTLDGSTATIAVELVGTNDGAEIGGAEPTVGTLVEEADNSAGEQLLTASGQLTISDADAGEDAFAEQVEMLSADTLGELSISADGHWNYVVRNGDIQYLKEGEVRVERFRIGSADGSATRTLEIRIEGRNNAAQISDPGSQRVTEDQLTRIGGALSVSDADAGQSLFVAQDSSSAYGRFVLETDGSWSYTLDNASAAVQQLTSADLLTDTVTVMTEDGTSRTFSVEIQGDDDQPVITPAAGDGALAVLHEDSQLLAGGVLTISDADAGQAQFVAQNSGSAYGRFVLKTDGSWTYTLDNAAAAVQELVSGQQVIDAFTVETADGTTQRFSFAINGSDDQPVITPAAGDGALAVLHEDSQLQASGELAVSDADAGQSLFVAQDSISAYGRFVLNADGSWNYSLDNASAQVQQLTAADTLSDSFTVTTADGTTETFSFTIRGSDDQPVITPDTGDGALAVLTESRQQQASGVLAISDADAGQSLFVAQDSDSVYGRFVLDTDGRWNYTLNNDAPAVQGLAEGVSVTDRFAVETADGSVRQATFTIHGRNNTPVITPDPTTGAMANLIESLVMSESGRLQIIDADQGESAFVALNKRTAYGSLALDSSGNWEYRLNPASTALAELARNERIEESFTLTTLDGSEFVFSVRITGYLNVSQNQAAYILNESPTNSGPTPATGEGTRGEFTTGSLLEQMAEAGSPAEQDDNSSTSQVVPFSLNTLGERVFMPTAGVVPTGARPALGGEIAAAPSLLDSGIVFGHAEGVATQVGVPANGPEAAQSLLADEDDDRERRLAAEEPVEQTGEAVGETENETTSGLNPDDNQSVPGRDTVVEADSPETNAEGEADEPQHQAPGADSAVSEEAGVTALEGIGAASSLAVARAGAPNGNGRIRWNWGRLDT</sequence>
<dbReference type="InterPro" id="IPR040853">
    <property type="entry name" value="RapA2_cadherin-like"/>
</dbReference>
<evidence type="ECO:0000313" key="7">
    <source>
        <dbReference type="Proteomes" id="UP000243073"/>
    </source>
</evidence>
<dbReference type="InterPro" id="IPR018247">
    <property type="entry name" value="EF_Hand_1_Ca_BS"/>
</dbReference>
<feature type="domain" description="RapA2 cadherin-like" evidence="5">
    <location>
        <begin position="3461"/>
        <end position="3533"/>
    </location>
</feature>
<accession>A0A1J4QDR5</accession>
<evidence type="ECO:0000256" key="1">
    <source>
        <dbReference type="ARBA" id="ARBA00004613"/>
    </source>
</evidence>
<feature type="region of interest" description="Disordered" evidence="4">
    <location>
        <begin position="3810"/>
        <end position="3890"/>
    </location>
</feature>
<dbReference type="Pfam" id="PF17803">
    <property type="entry name" value="Cadherin_4"/>
    <property type="match status" value="4"/>
</dbReference>
<evidence type="ECO:0000313" key="6">
    <source>
        <dbReference type="EMBL" id="OIN06541.1"/>
    </source>
</evidence>
<keyword evidence="7" id="KW-1185">Reference proteome</keyword>
<feature type="domain" description="RapA2 cadherin-like" evidence="5">
    <location>
        <begin position="3251"/>
        <end position="3323"/>
    </location>
</feature>
<feature type="compositionally biased region" description="Polar residues" evidence="4">
    <location>
        <begin position="859"/>
        <end position="875"/>
    </location>
</feature>
<name>A0A1J4QDR5_9GAMM</name>
<keyword evidence="2" id="KW-0964">Secreted</keyword>
<comment type="subcellular location">
    <subcellularLocation>
        <location evidence="1">Secreted</location>
    </subcellularLocation>
</comment>
<feature type="domain" description="RapA2 cadherin-like" evidence="5">
    <location>
        <begin position="3358"/>
        <end position="3428"/>
    </location>
</feature>